<dbReference type="GO" id="GO:0009941">
    <property type="term" value="C:chloroplast envelope"/>
    <property type="evidence" value="ECO:0007669"/>
    <property type="project" value="TreeGrafter"/>
</dbReference>
<dbReference type="EMBL" id="HBFC01003660">
    <property type="protein sequence ID" value="CAD8699293.1"/>
    <property type="molecule type" value="Transcribed_RNA"/>
</dbReference>
<reference evidence="3" key="1">
    <citation type="submission" date="2021-01" db="EMBL/GenBank/DDBJ databases">
        <authorList>
            <person name="Corre E."/>
            <person name="Pelletier E."/>
            <person name="Niang G."/>
            <person name="Scheremetjew M."/>
            <person name="Finn R."/>
            <person name="Kale V."/>
            <person name="Holt S."/>
            <person name="Cochrane G."/>
            <person name="Meng A."/>
            <person name="Brown T."/>
            <person name="Cohen L."/>
        </authorList>
    </citation>
    <scope>NUCLEOTIDE SEQUENCE</scope>
    <source>
        <strain evidence="3">SL-175</strain>
    </source>
</reference>
<dbReference type="GO" id="GO:0009535">
    <property type="term" value="C:chloroplast thylakoid membrane"/>
    <property type="evidence" value="ECO:0007669"/>
    <property type="project" value="TreeGrafter"/>
</dbReference>
<evidence type="ECO:0000259" key="2">
    <source>
        <dbReference type="Pfam" id="PF22915"/>
    </source>
</evidence>
<organism evidence="3">
    <name type="scientific">Mantoniella antarctica</name>
    <dbReference type="NCBI Taxonomy" id="81844"/>
    <lineage>
        <taxon>Eukaryota</taxon>
        <taxon>Viridiplantae</taxon>
        <taxon>Chlorophyta</taxon>
        <taxon>Mamiellophyceae</taxon>
        <taxon>Mamiellales</taxon>
        <taxon>Mamiellaceae</taxon>
        <taxon>Mantoniella</taxon>
    </lineage>
</organism>
<feature type="region of interest" description="Disordered" evidence="1">
    <location>
        <begin position="265"/>
        <end position="286"/>
    </location>
</feature>
<dbReference type="PANTHER" id="PTHR36793:SF1">
    <property type="entry name" value="RIBOSOMAL RNA SMALL SUBUNIT METHYLTRANSFERASE J"/>
    <property type="match status" value="1"/>
</dbReference>
<feature type="domain" description="Armadillo-like repeats" evidence="2">
    <location>
        <begin position="120"/>
        <end position="211"/>
    </location>
</feature>
<dbReference type="InterPro" id="IPR055241">
    <property type="entry name" value="Armadillo_rpt_dom"/>
</dbReference>
<protein>
    <recommendedName>
        <fullName evidence="2">Armadillo-like repeats domain-containing protein</fullName>
    </recommendedName>
</protein>
<gene>
    <name evidence="3" type="ORF">MANT1106_LOCUS1975</name>
</gene>
<dbReference type="Pfam" id="PF22915">
    <property type="entry name" value="ARMH5"/>
    <property type="match status" value="1"/>
</dbReference>
<name>A0A7S0S9A5_9CHLO</name>
<accession>A0A7S0S9A5</accession>
<evidence type="ECO:0000313" key="3">
    <source>
        <dbReference type="EMBL" id="CAD8699293.1"/>
    </source>
</evidence>
<sequence>MAPFFTAGFARELRTVSTAVLNAPAEGAPSAGAFNTAVDTVRSSLANPAVKNGAILGLAVLAGSFALSCYKVYMKYNSSRSKRKRQVNKNVVVVERLRDFFPDNRDSLTKGHIRGLQGKTGFKPEEIFRKYMRYKLNEEVFNVDFVADVLALKTACDLDDGTMAAVLLETGERMVRKYGVLMRDVSEMGASGMQRKVDGCAMFTKVMYLADLEQFISRTQGDAVQQRLKEIFGATDEDYAKLRITALGAEKMDISVLEAMITQKAATTDGDETKGGGNQGGDPTPA</sequence>
<dbReference type="PANTHER" id="PTHR36793">
    <property type="entry name" value="RIBOSOMAL RNA SMALL SUBUNIT METHYLTRANSFERASE J"/>
    <property type="match status" value="1"/>
</dbReference>
<evidence type="ECO:0000256" key="1">
    <source>
        <dbReference type="SAM" id="MobiDB-lite"/>
    </source>
</evidence>
<proteinExistence type="predicted"/>
<dbReference type="AlphaFoldDB" id="A0A7S0S9A5"/>